<accession>A0ABP9EM86</accession>
<dbReference type="CDD" id="cd05233">
    <property type="entry name" value="SDR_c"/>
    <property type="match status" value="1"/>
</dbReference>
<dbReference type="InterPro" id="IPR002347">
    <property type="entry name" value="SDR_fam"/>
</dbReference>
<evidence type="ECO:0000259" key="3">
    <source>
        <dbReference type="SMART" id="SM00822"/>
    </source>
</evidence>
<evidence type="ECO:0000256" key="1">
    <source>
        <dbReference type="ARBA" id="ARBA00006484"/>
    </source>
</evidence>
<dbReference type="PRINTS" id="PR00080">
    <property type="entry name" value="SDRFAMILY"/>
</dbReference>
<dbReference type="PROSITE" id="PS00061">
    <property type="entry name" value="ADH_SHORT"/>
    <property type="match status" value="1"/>
</dbReference>
<dbReference type="SMART" id="SM00822">
    <property type="entry name" value="PKS_KR"/>
    <property type="match status" value="1"/>
</dbReference>
<gene>
    <name evidence="4" type="ORF">GCM10023235_71420</name>
</gene>
<dbReference type="Proteomes" id="UP001501752">
    <property type="component" value="Unassembled WGS sequence"/>
</dbReference>
<organism evidence="4 5">
    <name type="scientific">Kitasatospora terrestris</name>
    <dbReference type="NCBI Taxonomy" id="258051"/>
    <lineage>
        <taxon>Bacteria</taxon>
        <taxon>Bacillati</taxon>
        <taxon>Actinomycetota</taxon>
        <taxon>Actinomycetes</taxon>
        <taxon>Kitasatosporales</taxon>
        <taxon>Streptomycetaceae</taxon>
        <taxon>Kitasatospora</taxon>
    </lineage>
</organism>
<dbReference type="PANTHER" id="PTHR43639:SF1">
    <property type="entry name" value="SHORT-CHAIN DEHYDROGENASE_REDUCTASE FAMILY PROTEIN"/>
    <property type="match status" value="1"/>
</dbReference>
<feature type="domain" description="Ketoreductase" evidence="3">
    <location>
        <begin position="15"/>
        <end position="201"/>
    </location>
</feature>
<proteinExistence type="inferred from homology"/>
<dbReference type="InterPro" id="IPR036291">
    <property type="entry name" value="NAD(P)-bd_dom_sf"/>
</dbReference>
<dbReference type="PRINTS" id="PR00081">
    <property type="entry name" value="GDHRDH"/>
</dbReference>
<comment type="caution">
    <text evidence="4">The sequence shown here is derived from an EMBL/GenBank/DDBJ whole genome shotgun (WGS) entry which is preliminary data.</text>
</comment>
<reference evidence="5" key="1">
    <citation type="journal article" date="2019" name="Int. J. Syst. Evol. Microbiol.">
        <title>The Global Catalogue of Microorganisms (GCM) 10K type strain sequencing project: providing services to taxonomists for standard genome sequencing and annotation.</title>
        <authorList>
            <consortium name="The Broad Institute Genomics Platform"/>
            <consortium name="The Broad Institute Genome Sequencing Center for Infectious Disease"/>
            <person name="Wu L."/>
            <person name="Ma J."/>
        </authorList>
    </citation>
    <scope>NUCLEOTIDE SEQUENCE [LARGE SCALE GENOMIC DNA]</scope>
    <source>
        <strain evidence="5">JCM 13006</strain>
    </source>
</reference>
<comment type="similarity">
    <text evidence="1">Belongs to the short-chain dehydrogenases/reductases (SDR) family.</text>
</comment>
<dbReference type="SUPFAM" id="SSF51735">
    <property type="entry name" value="NAD(P)-binding Rossmann-fold domains"/>
    <property type="match status" value="1"/>
</dbReference>
<evidence type="ECO:0000256" key="2">
    <source>
        <dbReference type="ARBA" id="ARBA00023002"/>
    </source>
</evidence>
<dbReference type="Pfam" id="PF13561">
    <property type="entry name" value="adh_short_C2"/>
    <property type="match status" value="1"/>
</dbReference>
<dbReference type="InterPro" id="IPR020904">
    <property type="entry name" value="Sc_DH/Rdtase_CS"/>
</dbReference>
<evidence type="ECO:0000313" key="5">
    <source>
        <dbReference type="Proteomes" id="UP001501752"/>
    </source>
</evidence>
<evidence type="ECO:0000313" key="4">
    <source>
        <dbReference type="EMBL" id="GAA4880887.1"/>
    </source>
</evidence>
<keyword evidence="5" id="KW-1185">Reference proteome</keyword>
<keyword evidence="2" id="KW-0560">Oxidoreductase</keyword>
<dbReference type="RefSeq" id="WP_345701055.1">
    <property type="nucleotide sequence ID" value="NZ_BAABIS010000001.1"/>
</dbReference>
<name>A0ABP9EM86_9ACTN</name>
<dbReference type="InterPro" id="IPR057326">
    <property type="entry name" value="KR_dom"/>
</dbReference>
<dbReference type="EMBL" id="BAABIS010000001">
    <property type="protein sequence ID" value="GAA4880887.1"/>
    <property type="molecule type" value="Genomic_DNA"/>
</dbReference>
<sequence length="258" mass="25694">MTDGGGPVLPGIAGKVVLVLGAGGGIGSAVAERFAAAGAEVVLHAHRSTTATDAAADRIAAAGGAALPVAADLTDPSAGDRVVGAATAWRGRLDVLVNAAGVQPVAPLVELTDEDWHAVLDTDLGAAVRCTAAAARVMQPGSSVVHIASIEGSQPAAGHAHYCAAKAALIMFARSAALELGPRGLRVNTVSPGLISRPGLAGSWPEGVRRWRAAAPLGRLGTPGDVADACLFLASPFASWITGHDLVVDGGVSSHPTW</sequence>
<dbReference type="PANTHER" id="PTHR43639">
    <property type="entry name" value="OXIDOREDUCTASE, SHORT-CHAIN DEHYDROGENASE/REDUCTASE FAMILY (AFU_ORTHOLOGUE AFUA_5G02870)"/>
    <property type="match status" value="1"/>
</dbReference>
<dbReference type="Gene3D" id="3.40.50.720">
    <property type="entry name" value="NAD(P)-binding Rossmann-like Domain"/>
    <property type="match status" value="1"/>
</dbReference>
<protein>
    <submittedName>
        <fullName evidence="4">SDR family oxidoreductase</fullName>
    </submittedName>
</protein>